<dbReference type="KEGG" id="bmeg:BG04_5258"/>
<dbReference type="HOGENOM" id="CLU_2407194_0_0_9"/>
<name>A0A0B6AMR4_PRIM2</name>
<evidence type="ECO:0000313" key="1">
    <source>
        <dbReference type="EMBL" id="AJI21883.1"/>
    </source>
</evidence>
<dbReference type="RefSeq" id="WP_013083544.1">
    <property type="nucleotide sequence ID" value="NZ_BCVB01000010.1"/>
</dbReference>
<protein>
    <submittedName>
        <fullName evidence="1">Uncharacterized protein</fullName>
    </submittedName>
</protein>
<organism evidence="1 2">
    <name type="scientific">Priestia megaterium (strain ATCC 14581 / DSM 32 / CCUG 1817 / JCM 2506 / NBRC 15308 / NCIMB 9376 / NCTC 10342 / NRRL B-14308 / VKM B-512 / Ford 19)</name>
    <name type="common">Bacillus megaterium</name>
    <dbReference type="NCBI Taxonomy" id="1348623"/>
    <lineage>
        <taxon>Bacteria</taxon>
        <taxon>Bacillati</taxon>
        <taxon>Bacillota</taxon>
        <taxon>Bacilli</taxon>
        <taxon>Bacillales</taxon>
        <taxon>Bacillaceae</taxon>
        <taxon>Priestia</taxon>
    </lineage>
</organism>
<dbReference type="GeneID" id="93643210"/>
<dbReference type="Proteomes" id="UP000031829">
    <property type="component" value="Chromosome"/>
</dbReference>
<proteinExistence type="predicted"/>
<evidence type="ECO:0000313" key="2">
    <source>
        <dbReference type="Proteomes" id="UP000031829"/>
    </source>
</evidence>
<dbReference type="EMBL" id="CP009920">
    <property type="protein sequence ID" value="AJI21883.1"/>
    <property type="molecule type" value="Genomic_DNA"/>
</dbReference>
<reference evidence="1 2" key="1">
    <citation type="journal article" date="2015" name="Genome Announc.">
        <title>Complete genome sequences for 35 biothreat assay-relevant bacillus species.</title>
        <authorList>
            <person name="Johnson S.L."/>
            <person name="Daligault H.E."/>
            <person name="Davenport K.W."/>
            <person name="Jaissle J."/>
            <person name="Frey K.G."/>
            <person name="Ladner J.T."/>
            <person name="Broomall S.M."/>
            <person name="Bishop-Lilly K.A."/>
            <person name="Bruce D.C."/>
            <person name="Gibbons H.S."/>
            <person name="Coyne S.R."/>
            <person name="Lo C.C."/>
            <person name="Meincke L."/>
            <person name="Munk A.C."/>
            <person name="Koroleva G.I."/>
            <person name="Rosenzweig C.N."/>
            <person name="Palacios G.F."/>
            <person name="Redden C.L."/>
            <person name="Minogue T.D."/>
            <person name="Chain P.S."/>
        </authorList>
    </citation>
    <scope>NUCLEOTIDE SEQUENCE [LARGE SCALE GENOMIC DNA]</scope>
    <source>
        <strain evidence="2">ATCC 14581 / DSM 32 / JCM 2506 / NBRC 15308 / NCIMB 9376 / NCTC 10342 / NRRL B-14308 / VKM B-512</strain>
    </source>
</reference>
<dbReference type="PATRIC" id="fig|592022.4.peg.2723"/>
<accession>A0A0B6AMR4</accession>
<sequence>MVYSQAVRKPEFQQAESEGLNEAIHEYITRRTRHNAPVVDALRYIMTIEHKHERMQVAAELFGSAIQRVKDQDIIQYLKKCGSYKRISDTME</sequence>
<dbReference type="AlphaFoldDB" id="A0A0B6AMR4"/>
<gene>
    <name evidence="1" type="ORF">BG04_5258</name>
</gene>